<dbReference type="Gene3D" id="3.30.1620.10">
    <property type="entry name" value="b-12 dependent (class ii) ribonucleotide reductase, Chain A, Domain 2"/>
    <property type="match status" value="1"/>
</dbReference>
<evidence type="ECO:0000256" key="6">
    <source>
        <dbReference type="ARBA" id="ARBA00022628"/>
    </source>
</evidence>
<feature type="active site" evidence="15">
    <location>
        <position position="496"/>
    </location>
</feature>
<evidence type="ECO:0000313" key="19">
    <source>
        <dbReference type="EMBL" id="SNS38192.1"/>
    </source>
</evidence>
<dbReference type="GO" id="GO:0004748">
    <property type="term" value="F:ribonucleoside-diphosphate reductase activity, thioredoxin disulfide as acceptor"/>
    <property type="evidence" value="ECO:0007669"/>
    <property type="project" value="InterPro"/>
</dbReference>
<keyword evidence="10" id="KW-0560">Oxidoreductase</keyword>
<evidence type="ECO:0000256" key="11">
    <source>
        <dbReference type="ARBA" id="ARBA00023157"/>
    </source>
</evidence>
<dbReference type="EC" id="1.17.4.2" evidence="3"/>
<dbReference type="GO" id="GO:0006260">
    <property type="term" value="P:DNA replication"/>
    <property type="evidence" value="ECO:0007669"/>
    <property type="project" value="UniProtKB-KW"/>
</dbReference>
<dbReference type="SUPFAM" id="SSF51998">
    <property type="entry name" value="PFL-like glycyl radical enzymes"/>
    <property type="match status" value="1"/>
</dbReference>
<comment type="catalytic activity">
    <reaction evidence="14">
        <text>a 2'-deoxyribonucleoside 5'-triphosphate + [thioredoxin]-disulfide + H2O = a ribonucleoside 5'-triphosphate + [thioredoxin]-dithiol</text>
        <dbReference type="Rhea" id="RHEA:12701"/>
        <dbReference type="Rhea" id="RHEA-COMP:10698"/>
        <dbReference type="Rhea" id="RHEA-COMP:10700"/>
        <dbReference type="ChEBI" id="CHEBI:15377"/>
        <dbReference type="ChEBI" id="CHEBI:29950"/>
        <dbReference type="ChEBI" id="CHEBI:50058"/>
        <dbReference type="ChEBI" id="CHEBI:61557"/>
        <dbReference type="ChEBI" id="CHEBI:61560"/>
        <dbReference type="EC" id="1.17.4.2"/>
    </reaction>
</comment>
<feature type="active site" evidence="15">
    <location>
        <position position="494"/>
    </location>
</feature>
<dbReference type="InterPro" id="IPR013345">
    <property type="entry name" value="RTP_Rdtase_AdoCbl-dep"/>
</dbReference>
<dbReference type="GO" id="GO:0008998">
    <property type="term" value="F:ribonucleoside-triphosphate reductase (thioredoxin) activity"/>
    <property type="evidence" value="ECO:0007669"/>
    <property type="project" value="UniProtKB-EC"/>
</dbReference>
<evidence type="ECO:0000256" key="4">
    <source>
        <dbReference type="ARBA" id="ARBA00021063"/>
    </source>
</evidence>
<dbReference type="InterPro" id="IPR000788">
    <property type="entry name" value="RNR_lg_C"/>
</dbReference>
<name>A0A239E2K0_9FIRM</name>
<comment type="cofactor">
    <cofactor evidence="1">
        <name>adenosylcob(III)alamin</name>
        <dbReference type="ChEBI" id="CHEBI:18408"/>
    </cofactor>
</comment>
<evidence type="ECO:0000256" key="5">
    <source>
        <dbReference type="ARBA" id="ARBA00022533"/>
    </source>
</evidence>
<gene>
    <name evidence="19" type="ORF">SAMN05446037_10094</name>
</gene>
<evidence type="ECO:0000256" key="2">
    <source>
        <dbReference type="ARBA" id="ARBA00005654"/>
    </source>
</evidence>
<dbReference type="Gene3D" id="3.20.70.20">
    <property type="match status" value="1"/>
</dbReference>
<evidence type="ECO:0000256" key="8">
    <source>
        <dbReference type="ARBA" id="ARBA00022741"/>
    </source>
</evidence>
<evidence type="ECO:0000256" key="17">
    <source>
        <dbReference type="PROSITE-ProRule" id="PRU00492"/>
    </source>
</evidence>
<evidence type="ECO:0000256" key="16">
    <source>
        <dbReference type="PIRSR" id="PIRSR613345-2"/>
    </source>
</evidence>
<dbReference type="InterPro" id="IPR005144">
    <property type="entry name" value="ATP-cone_dom"/>
</dbReference>
<dbReference type="NCBIfam" id="TIGR02505">
    <property type="entry name" value="RTPR"/>
    <property type="match status" value="1"/>
</dbReference>
<accession>A0A239E2K0</accession>
<dbReference type="PANTHER" id="PTHR43371">
    <property type="entry name" value="VITAMIN B12-DEPENDENT RIBONUCLEOTIDE REDUCTASE"/>
    <property type="match status" value="1"/>
</dbReference>
<organism evidence="19 20">
    <name type="scientific">Anaerovirgula multivorans</name>
    <dbReference type="NCBI Taxonomy" id="312168"/>
    <lineage>
        <taxon>Bacteria</taxon>
        <taxon>Bacillati</taxon>
        <taxon>Bacillota</taxon>
        <taxon>Clostridia</taxon>
        <taxon>Peptostreptococcales</taxon>
        <taxon>Natronincolaceae</taxon>
        <taxon>Anaerovirgula</taxon>
    </lineage>
</organism>
<dbReference type="AlphaFoldDB" id="A0A239E2K0"/>
<dbReference type="PROSITE" id="PS51161">
    <property type="entry name" value="ATP_CONE"/>
    <property type="match status" value="1"/>
</dbReference>
<evidence type="ECO:0000256" key="14">
    <source>
        <dbReference type="ARBA" id="ARBA00048987"/>
    </source>
</evidence>
<proteinExistence type="inferred from homology"/>
<keyword evidence="20" id="KW-1185">Reference proteome</keyword>
<reference evidence="19 20" key="1">
    <citation type="submission" date="2017-06" db="EMBL/GenBank/DDBJ databases">
        <authorList>
            <person name="Kim H.J."/>
            <person name="Triplett B.A."/>
        </authorList>
    </citation>
    <scope>NUCLEOTIDE SEQUENCE [LARGE SCALE GENOMIC DNA]</scope>
    <source>
        <strain evidence="19 20">SCA</strain>
    </source>
</reference>
<dbReference type="Pfam" id="PF17975">
    <property type="entry name" value="RNR_Alpha"/>
    <property type="match status" value="1"/>
</dbReference>
<keyword evidence="9 17" id="KW-0067">ATP-binding</keyword>
<keyword evidence="8 17" id="KW-0547">Nucleotide-binding</keyword>
<feature type="domain" description="ATP-cone" evidence="18">
    <location>
        <begin position="23"/>
        <end position="114"/>
    </location>
</feature>
<dbReference type="InterPro" id="IPR054158">
    <property type="entry name" value="RNR-II_ins_dom"/>
</dbReference>
<dbReference type="GO" id="GO:0031419">
    <property type="term" value="F:cobalamin binding"/>
    <property type="evidence" value="ECO:0007669"/>
    <property type="project" value="UniProtKB-KW"/>
</dbReference>
<protein>
    <recommendedName>
        <fullName evidence="4">Adenosylcobalamin-dependent ribonucleoside-triphosphate reductase</fullName>
        <ecNumber evidence="3">1.17.4.2</ecNumber>
    </recommendedName>
</protein>
<keyword evidence="6" id="KW-0846">Cobalamin</keyword>
<dbReference type="EMBL" id="FZOJ01000009">
    <property type="protein sequence ID" value="SNS38192.1"/>
    <property type="molecule type" value="Genomic_DNA"/>
</dbReference>
<evidence type="ECO:0000256" key="9">
    <source>
        <dbReference type="ARBA" id="ARBA00022840"/>
    </source>
</evidence>
<keyword evidence="7" id="KW-0235">DNA replication</keyword>
<dbReference type="PANTHER" id="PTHR43371:SF1">
    <property type="entry name" value="RIBONUCLEOSIDE-DIPHOSPHATE REDUCTASE"/>
    <property type="match status" value="1"/>
</dbReference>
<keyword evidence="12" id="KW-0676">Redox-active center</keyword>
<keyword evidence="11 16" id="KW-1015">Disulfide bond</keyword>
<dbReference type="Pfam" id="PF02867">
    <property type="entry name" value="Ribonuc_red_lgC"/>
    <property type="match status" value="1"/>
</dbReference>
<keyword evidence="13" id="KW-0170">Cobalt</keyword>
<feature type="disulfide bond" description="Redox-active" evidence="16">
    <location>
        <begin position="224"/>
        <end position="505"/>
    </location>
</feature>
<dbReference type="Pfam" id="PF03477">
    <property type="entry name" value="ATP-cone"/>
    <property type="match status" value="1"/>
</dbReference>
<dbReference type="InterPro" id="IPR040763">
    <property type="entry name" value="RNR_alpha_hel"/>
</dbReference>
<evidence type="ECO:0000256" key="10">
    <source>
        <dbReference type="ARBA" id="ARBA00023002"/>
    </source>
</evidence>
<comment type="similarity">
    <text evidence="2">Belongs to the class II ribonucleoside-triphosphate reductase family.</text>
</comment>
<keyword evidence="5" id="KW-0021">Allosteric enzyme</keyword>
<evidence type="ECO:0000256" key="13">
    <source>
        <dbReference type="ARBA" id="ARBA00023285"/>
    </source>
</evidence>
<evidence type="ECO:0000256" key="12">
    <source>
        <dbReference type="ARBA" id="ARBA00023284"/>
    </source>
</evidence>
<evidence type="ECO:0000313" key="20">
    <source>
        <dbReference type="Proteomes" id="UP000198304"/>
    </source>
</evidence>
<evidence type="ECO:0000256" key="1">
    <source>
        <dbReference type="ARBA" id="ARBA00001922"/>
    </source>
</evidence>
<evidence type="ECO:0000259" key="18">
    <source>
        <dbReference type="PROSITE" id="PS51161"/>
    </source>
</evidence>
<evidence type="ECO:0000256" key="7">
    <source>
        <dbReference type="ARBA" id="ARBA00022705"/>
    </source>
</evidence>
<dbReference type="Pfam" id="PF21995">
    <property type="entry name" value="RNR-II_ins_dom"/>
    <property type="match status" value="1"/>
</dbReference>
<dbReference type="Proteomes" id="UP000198304">
    <property type="component" value="Unassembled WGS sequence"/>
</dbReference>
<evidence type="ECO:0000256" key="15">
    <source>
        <dbReference type="PIRSR" id="PIRSR613345-1"/>
    </source>
</evidence>
<evidence type="ECO:0000256" key="3">
    <source>
        <dbReference type="ARBA" id="ARBA00012275"/>
    </source>
</evidence>
<sequence length="805" mass="93228">MLNVVLKMRHVCLIEVEGAIFMVKVIKRDGRFVEFDLSKINNAIQKAMAETKTGINDELSKEIAQEIEKKLKTYISSIQVEEIQDIVENMLMASNRKDAAKRYIIYRNQRNRTREARKKEENKLLSDEFISKYKHRFSPMKQLGNFVYYRTYSRWLPDESRREYWWETVKRAVEYNCSLVPTTREEAEKLFDNVYNLKQFLSGRTFWVGNTPVAKNYPMSNYNCAFLVIESFDSFKDLFYLLMVGSGVGVRVLKSDVEALPKVRLDYEVIHKDYNPVPVHMREDNTSLEFAHKNSIKITVGDSKEGWTQALDFFLKLLYSHEYRNIKTIIINYDHVRPKGEKLKTFGGTASGHKSLKNMFYKIDKVIKNNKRVNGSNRGKLRPIDCLDIVNIIGENVVVGGVRRTAEMVLVDPLDKECIEAKADLYKQIDGQWIVDKEIIHRQMSNNSIYYETKPTREELKWLMKKMRYSGEPGWVNADAAGKRRPNMNGVNPCGEILLDSRGLCNLTTVNVFAFVKSDGTIDREGLLEAQKLSARASYRMTCVELELPKWDAVQQRDKLLGCSLTGWQDLINATGITKKEAIELLKELRETAGREAKTYAEAIGENEPLLVTTVKPEGTLSQLPTVSSGVHYSHAPYYIRRIRVSADDPLVKVCEELGYPVFPEVGQEWETCTTKVVEFPIKAPEGKTKYDVSAIEQLENYKMFMDHYVDHNCSITVHVRDNEWDKVEEWVWNNWDNTVALTFLSLEDNFYKLLPYEAIDEAEYLRRTKKMKDFIPSLISKYEKQELEIEITEDGCEKGICPIR</sequence>
<dbReference type="GO" id="GO:0005524">
    <property type="term" value="F:ATP binding"/>
    <property type="evidence" value="ECO:0007669"/>
    <property type="project" value="UniProtKB-UniRule"/>
</dbReference>
<dbReference type="Gene3D" id="3.90.1390.10">
    <property type="entry name" value="b-12 dependent (class ii) ribonucleotide reductase, chain A, domain 3"/>
    <property type="match status" value="1"/>
</dbReference>
<dbReference type="InterPro" id="IPR050862">
    <property type="entry name" value="RdRp_reductase_class-2"/>
</dbReference>